<dbReference type="InterPro" id="IPR050902">
    <property type="entry name" value="ABC_Transporter_SBP"/>
</dbReference>
<organism evidence="2 3">
    <name type="scientific">Algoriphagus aquimarinus</name>
    <dbReference type="NCBI Taxonomy" id="237018"/>
    <lineage>
        <taxon>Bacteria</taxon>
        <taxon>Pseudomonadati</taxon>
        <taxon>Bacteroidota</taxon>
        <taxon>Cytophagia</taxon>
        <taxon>Cytophagales</taxon>
        <taxon>Cyclobacteriaceae</taxon>
        <taxon>Algoriphagus</taxon>
    </lineage>
</organism>
<evidence type="ECO:0000259" key="1">
    <source>
        <dbReference type="PROSITE" id="PS50983"/>
    </source>
</evidence>
<dbReference type="Gene3D" id="3.40.50.1980">
    <property type="entry name" value="Nitrogenase molybdenum iron protein domain"/>
    <property type="match status" value="2"/>
</dbReference>
<gene>
    <name evidence="2" type="ORF">SAMN04489723_10549</name>
</gene>
<dbReference type="STRING" id="237018.SAMN04489723_10549"/>
<proteinExistence type="predicted"/>
<dbReference type="Proteomes" id="UP000198790">
    <property type="component" value="Unassembled WGS sequence"/>
</dbReference>
<dbReference type="PANTHER" id="PTHR30535">
    <property type="entry name" value="VITAMIN B12-BINDING PROTEIN"/>
    <property type="match status" value="1"/>
</dbReference>
<dbReference type="GO" id="GO:0071281">
    <property type="term" value="P:cellular response to iron ion"/>
    <property type="evidence" value="ECO:0007669"/>
    <property type="project" value="TreeGrafter"/>
</dbReference>
<keyword evidence="3" id="KW-1185">Reference proteome</keyword>
<dbReference type="PANTHER" id="PTHR30535:SF34">
    <property type="entry name" value="MOLYBDATE-BINDING PROTEIN MOLA"/>
    <property type="match status" value="1"/>
</dbReference>
<dbReference type="Pfam" id="PF01497">
    <property type="entry name" value="Peripla_BP_2"/>
    <property type="match status" value="1"/>
</dbReference>
<sequence length="465" mass="52630">MAFLTNYLRKNPLGLQLRGQLWFYTKFPFNPKSSGTRLGTYFGCKSRSGKLRKKICLWTNFGSGENPRLFWLSISLRNSVKNLRFSLFITSVFLMLTFSFSGCNEKKSDDAQELEKVALSYASGFTISRGNDFWELEVTQAWSGADRVFKYLILEENAKKPAGNFDAIIQLPVEKIIMTSTTHIPHLDMLNANEKLSGFPNLNLISSDKTWKQIDAGKVEDLGAGPSANTEMVIDLAPDWIMISTLGDDLKYLDLLAQAEIPAVINGEYVEQHPLGRAEWIKFTGVLLGKYEEANLAFEQVEKDYLEAEKLSEAIIDSLRPTVLSGVLYQDIWYAPGSESWGAKILQNAGGNYIFEDQIGTGSAQLNYEFVLENALEADFWIGSADFPDLQTMGNAEPRYKTFKAFKSGNVYSYTQKRGRAGGLEYFELGYMRPDLILKDLIKILHPDLLPAYELYFYQQLDEKK</sequence>
<feature type="domain" description="Fe/B12 periplasmic-binding" evidence="1">
    <location>
        <begin position="175"/>
        <end position="449"/>
    </location>
</feature>
<dbReference type="SUPFAM" id="SSF53807">
    <property type="entry name" value="Helical backbone' metal receptor"/>
    <property type="match status" value="1"/>
</dbReference>
<dbReference type="InterPro" id="IPR002491">
    <property type="entry name" value="ABC_transptr_periplasmic_BD"/>
</dbReference>
<protein>
    <submittedName>
        <fullName evidence="2">Iron complex transport system substrate-binding protein</fullName>
    </submittedName>
</protein>
<dbReference type="PROSITE" id="PS50983">
    <property type="entry name" value="FE_B12_PBP"/>
    <property type="match status" value="1"/>
</dbReference>
<dbReference type="AlphaFoldDB" id="A0A1I0YU00"/>
<evidence type="ECO:0000313" key="2">
    <source>
        <dbReference type="EMBL" id="SFB16681.1"/>
    </source>
</evidence>
<accession>A0A1I0YU00</accession>
<dbReference type="EMBL" id="FOKK01000005">
    <property type="protein sequence ID" value="SFB16681.1"/>
    <property type="molecule type" value="Genomic_DNA"/>
</dbReference>
<name>A0A1I0YU00_9BACT</name>
<evidence type="ECO:0000313" key="3">
    <source>
        <dbReference type="Proteomes" id="UP000198790"/>
    </source>
</evidence>
<reference evidence="2 3" key="1">
    <citation type="submission" date="2016-10" db="EMBL/GenBank/DDBJ databases">
        <authorList>
            <person name="de Groot N.N."/>
        </authorList>
    </citation>
    <scope>NUCLEOTIDE SEQUENCE [LARGE SCALE GENOMIC DNA]</scope>
    <source>
        <strain evidence="2 3">DSM 23399</strain>
    </source>
</reference>